<keyword evidence="6" id="KW-1185">Reference proteome</keyword>
<dbReference type="InterPro" id="IPR036977">
    <property type="entry name" value="DNA_primase_Znf_CHC2"/>
</dbReference>
<dbReference type="GO" id="GO:0008270">
    <property type="term" value="F:zinc ion binding"/>
    <property type="evidence" value="ECO:0007669"/>
    <property type="project" value="UniProtKB-KW"/>
</dbReference>
<reference evidence="6" key="1">
    <citation type="submission" date="2016-10" db="EMBL/GenBank/DDBJ databases">
        <authorList>
            <person name="Varghese N."/>
            <person name="Submissions S."/>
        </authorList>
    </citation>
    <scope>NUCLEOTIDE SEQUENCE [LARGE SCALE GENOMIC DNA]</scope>
    <source>
        <strain evidence="6">P18</strain>
    </source>
</reference>
<accession>A0A1I5YAJ7</accession>
<feature type="domain" description="Zinc finger CHC2-type" evidence="4">
    <location>
        <begin position="47"/>
        <end position="97"/>
    </location>
</feature>
<dbReference type="Pfam" id="PF01807">
    <property type="entry name" value="Zn_ribbon_DnaG"/>
    <property type="match status" value="1"/>
</dbReference>
<dbReference type="InterPro" id="IPR050219">
    <property type="entry name" value="DnaG_primase"/>
</dbReference>
<keyword evidence="1" id="KW-0479">Metal-binding</keyword>
<keyword evidence="3" id="KW-0862">Zinc</keyword>
<dbReference type="InterPro" id="IPR002694">
    <property type="entry name" value="Znf_CHC2"/>
</dbReference>
<dbReference type="GO" id="GO:0003899">
    <property type="term" value="F:DNA-directed RNA polymerase activity"/>
    <property type="evidence" value="ECO:0007669"/>
    <property type="project" value="InterPro"/>
</dbReference>
<gene>
    <name evidence="5" type="ORF">SAMN04487928_1439</name>
</gene>
<organism evidence="5 6">
    <name type="scientific">Butyrivibrio proteoclasticus</name>
    <dbReference type="NCBI Taxonomy" id="43305"/>
    <lineage>
        <taxon>Bacteria</taxon>
        <taxon>Bacillati</taxon>
        <taxon>Bacillota</taxon>
        <taxon>Clostridia</taxon>
        <taxon>Lachnospirales</taxon>
        <taxon>Lachnospiraceae</taxon>
        <taxon>Butyrivibrio</taxon>
    </lineage>
</organism>
<dbReference type="GO" id="GO:0003677">
    <property type="term" value="F:DNA binding"/>
    <property type="evidence" value="ECO:0007669"/>
    <property type="project" value="InterPro"/>
</dbReference>
<evidence type="ECO:0000256" key="3">
    <source>
        <dbReference type="ARBA" id="ARBA00022833"/>
    </source>
</evidence>
<evidence type="ECO:0000313" key="5">
    <source>
        <dbReference type="EMBL" id="SFQ41206.1"/>
    </source>
</evidence>
<dbReference type="GO" id="GO:0006269">
    <property type="term" value="P:DNA replication, synthesis of primer"/>
    <property type="evidence" value="ECO:0007669"/>
    <property type="project" value="TreeGrafter"/>
</dbReference>
<dbReference type="Proteomes" id="UP000182624">
    <property type="component" value="Unassembled WGS sequence"/>
</dbReference>
<dbReference type="SUPFAM" id="SSF57783">
    <property type="entry name" value="Zinc beta-ribbon"/>
    <property type="match status" value="1"/>
</dbReference>
<evidence type="ECO:0000259" key="4">
    <source>
        <dbReference type="SMART" id="SM00400"/>
    </source>
</evidence>
<dbReference type="GO" id="GO:0005737">
    <property type="term" value="C:cytoplasm"/>
    <property type="evidence" value="ECO:0007669"/>
    <property type="project" value="TreeGrafter"/>
</dbReference>
<dbReference type="Gene3D" id="3.90.580.10">
    <property type="entry name" value="Zinc finger, CHC2-type domain"/>
    <property type="match status" value="1"/>
</dbReference>
<proteinExistence type="predicted"/>
<sequence length="221" mass="25556">MCLQGKESMNSACEGGMDVSVFDEVKEMVTAVDAFKHYGIDVGSKGMCCCPFHNDKHPSMKVDKRYHCFGCGADGDVIDFVSNHFGLSAIDSVKKLNEDFYLRLEIGANHRTFKSEEQIRQGKELTVRREVVRAFDIVRRDAINTLSKYHRLLWNWKKEYEPKDEGDADWHPFFVEALDKLDFVNEILDALLFGERTEQIEILETYGEEIKRIGERIKNFN</sequence>
<evidence type="ECO:0000256" key="1">
    <source>
        <dbReference type="ARBA" id="ARBA00022723"/>
    </source>
</evidence>
<dbReference type="EMBL" id="FOXO01000043">
    <property type="protein sequence ID" value="SFQ41206.1"/>
    <property type="molecule type" value="Genomic_DNA"/>
</dbReference>
<evidence type="ECO:0000256" key="2">
    <source>
        <dbReference type="ARBA" id="ARBA00022771"/>
    </source>
</evidence>
<protein>
    <submittedName>
        <fullName evidence="5">CHC2 zinc finger</fullName>
    </submittedName>
</protein>
<name>A0A1I5YAJ7_9FIRM</name>
<dbReference type="SMART" id="SM00400">
    <property type="entry name" value="ZnF_CHCC"/>
    <property type="match status" value="1"/>
</dbReference>
<dbReference type="PANTHER" id="PTHR30313">
    <property type="entry name" value="DNA PRIMASE"/>
    <property type="match status" value="1"/>
</dbReference>
<evidence type="ECO:0000313" key="6">
    <source>
        <dbReference type="Proteomes" id="UP000182624"/>
    </source>
</evidence>
<dbReference type="PANTHER" id="PTHR30313:SF2">
    <property type="entry name" value="DNA PRIMASE"/>
    <property type="match status" value="1"/>
</dbReference>
<keyword evidence="2" id="KW-0863">Zinc-finger</keyword>
<dbReference type="AlphaFoldDB" id="A0A1I5YAJ7"/>